<dbReference type="RefSeq" id="WP_354557845.1">
    <property type="nucleotide sequence ID" value="NZ_JBEPMB010000007.1"/>
</dbReference>
<dbReference type="InterPro" id="IPR002035">
    <property type="entry name" value="VWF_A"/>
</dbReference>
<dbReference type="PROSITE" id="PS50234">
    <property type="entry name" value="VWFA"/>
    <property type="match status" value="1"/>
</dbReference>
<dbReference type="EMBL" id="JBEPMB010000007">
    <property type="protein sequence ID" value="MET3615368.1"/>
    <property type="molecule type" value="Genomic_DNA"/>
</dbReference>
<comment type="caution">
    <text evidence="2">The sequence shown here is derived from an EMBL/GenBank/DDBJ whole genome shotgun (WGS) entry which is preliminary data.</text>
</comment>
<dbReference type="Pfam" id="PF13400">
    <property type="entry name" value="Tad"/>
    <property type="match status" value="1"/>
</dbReference>
<protein>
    <submittedName>
        <fullName evidence="2">Flp pilus assembly protein TadG</fullName>
    </submittedName>
</protein>
<keyword evidence="3" id="KW-1185">Reference proteome</keyword>
<dbReference type="InterPro" id="IPR036465">
    <property type="entry name" value="vWFA_dom_sf"/>
</dbReference>
<evidence type="ECO:0000313" key="3">
    <source>
        <dbReference type="Proteomes" id="UP001549047"/>
    </source>
</evidence>
<evidence type="ECO:0000313" key="2">
    <source>
        <dbReference type="EMBL" id="MET3615368.1"/>
    </source>
</evidence>
<accession>A0ABV2J3S3</accession>
<dbReference type="Pfam" id="PF00092">
    <property type="entry name" value="VWA"/>
    <property type="match status" value="1"/>
</dbReference>
<reference evidence="2 3" key="1">
    <citation type="submission" date="2024-06" db="EMBL/GenBank/DDBJ databases">
        <title>Genomic Encyclopedia of Type Strains, Phase IV (KMG-IV): sequencing the most valuable type-strain genomes for metagenomic binning, comparative biology and taxonomic classification.</title>
        <authorList>
            <person name="Goeker M."/>
        </authorList>
    </citation>
    <scope>NUCLEOTIDE SEQUENCE [LARGE SCALE GENOMIC DNA]</scope>
    <source>
        <strain evidence="2 3">DSM 29780</strain>
    </source>
</reference>
<sequence>MRILGSMKSKVRRLARDMRGNFGILAALLIPVILAAVATSMDISKLLSDKGRLSSALDAASLATASALTNGDITTAQAQDFATRIASGQISSTMSDAQVKELKASLVASVTSQGSGSKKDYTVKVTGKFTSQLLAFSGFHALGNRTVSGSSTATSQAQTATAISLYLVVDESGSMAWPTETEDKSKPNGCYQYPKKDWDKKVYYAPCYVSKIASLKTAATALFDQMDMIEASDATNSLVRAGVNSFSHQVEGQSDLDWGTKKSRTYVSNLPAKPMGGTDMTEALDDANAALNSKTEAAAQAVKGNATFKKFIVLMTDGENTGESSEWKPALDAKTLNTCASARAAGVTIFTVAYMAPPNGETLLKSCAGEASNYYKATDMPSLIKAFNDIGGKVANQTTRMTN</sequence>
<feature type="domain" description="VWFA" evidence="1">
    <location>
        <begin position="164"/>
        <end position="390"/>
    </location>
</feature>
<evidence type="ECO:0000259" key="1">
    <source>
        <dbReference type="PROSITE" id="PS50234"/>
    </source>
</evidence>
<dbReference type="CDD" id="cd00198">
    <property type="entry name" value="vWFA"/>
    <property type="match status" value="1"/>
</dbReference>
<dbReference type="InterPro" id="IPR028087">
    <property type="entry name" value="Tad_N"/>
</dbReference>
<organism evidence="2 3">
    <name type="scientific">Rhizobium aquaticum</name>
    <dbReference type="NCBI Taxonomy" id="1549636"/>
    <lineage>
        <taxon>Bacteria</taxon>
        <taxon>Pseudomonadati</taxon>
        <taxon>Pseudomonadota</taxon>
        <taxon>Alphaproteobacteria</taxon>
        <taxon>Hyphomicrobiales</taxon>
        <taxon>Rhizobiaceae</taxon>
        <taxon>Rhizobium/Agrobacterium group</taxon>
        <taxon>Rhizobium</taxon>
    </lineage>
</organism>
<name>A0ABV2J3S3_9HYPH</name>
<gene>
    <name evidence="2" type="ORF">ABID16_003712</name>
</gene>
<dbReference type="SMART" id="SM00327">
    <property type="entry name" value="VWA"/>
    <property type="match status" value="1"/>
</dbReference>
<dbReference type="Proteomes" id="UP001549047">
    <property type="component" value="Unassembled WGS sequence"/>
</dbReference>
<proteinExistence type="predicted"/>
<dbReference type="SUPFAM" id="SSF53300">
    <property type="entry name" value="vWA-like"/>
    <property type="match status" value="1"/>
</dbReference>
<dbReference type="Gene3D" id="3.40.50.410">
    <property type="entry name" value="von Willebrand factor, type A domain"/>
    <property type="match status" value="1"/>
</dbReference>